<dbReference type="Gene3D" id="3.40.710.10">
    <property type="entry name" value="DD-peptidase/beta-lactamase superfamily"/>
    <property type="match status" value="1"/>
</dbReference>
<name>A0A5S3P6Z7_9SPHN</name>
<dbReference type="EMBL" id="VCAO01000002">
    <property type="protein sequence ID" value="TMM48917.1"/>
    <property type="molecule type" value="Genomic_DNA"/>
</dbReference>
<dbReference type="AlphaFoldDB" id="A0A5S3P6Z7"/>
<dbReference type="Gene3D" id="2.40.128.600">
    <property type="match status" value="1"/>
</dbReference>
<evidence type="ECO:0000259" key="3">
    <source>
        <dbReference type="Pfam" id="PF11954"/>
    </source>
</evidence>
<feature type="domain" description="Peptidase S12 Pab87-related C-terminal" evidence="3">
    <location>
        <begin position="424"/>
        <end position="526"/>
    </location>
</feature>
<keyword evidence="5" id="KW-1185">Reference proteome</keyword>
<evidence type="ECO:0000256" key="1">
    <source>
        <dbReference type="SAM" id="SignalP"/>
    </source>
</evidence>
<organism evidence="4 5">
    <name type="scientific">Qipengyuania marisflavi</name>
    <dbReference type="NCBI Taxonomy" id="2486356"/>
    <lineage>
        <taxon>Bacteria</taxon>
        <taxon>Pseudomonadati</taxon>
        <taxon>Pseudomonadota</taxon>
        <taxon>Alphaproteobacteria</taxon>
        <taxon>Sphingomonadales</taxon>
        <taxon>Erythrobacteraceae</taxon>
        <taxon>Qipengyuania</taxon>
    </lineage>
</organism>
<dbReference type="Proteomes" id="UP000309668">
    <property type="component" value="Unassembled WGS sequence"/>
</dbReference>
<dbReference type="PANTHER" id="PTHR46825">
    <property type="entry name" value="D-ALANYL-D-ALANINE-CARBOXYPEPTIDASE/ENDOPEPTIDASE AMPH"/>
    <property type="match status" value="1"/>
</dbReference>
<dbReference type="OrthoDB" id="5377981at2"/>
<dbReference type="PANTHER" id="PTHR46825:SF15">
    <property type="entry name" value="BETA-LACTAMASE-RELATED DOMAIN-CONTAINING PROTEIN"/>
    <property type="match status" value="1"/>
</dbReference>
<feature type="domain" description="Beta-lactamase-related" evidence="2">
    <location>
        <begin position="47"/>
        <end position="377"/>
    </location>
</feature>
<dbReference type="Pfam" id="PF11954">
    <property type="entry name" value="DUF3471"/>
    <property type="match status" value="1"/>
</dbReference>
<keyword evidence="1" id="KW-0732">Signal</keyword>
<dbReference type="Pfam" id="PF00144">
    <property type="entry name" value="Beta-lactamase"/>
    <property type="match status" value="1"/>
</dbReference>
<dbReference type="InterPro" id="IPR012338">
    <property type="entry name" value="Beta-lactam/transpept-like"/>
</dbReference>
<accession>A0A5S3P6Z7</accession>
<evidence type="ECO:0000259" key="2">
    <source>
        <dbReference type="Pfam" id="PF00144"/>
    </source>
</evidence>
<comment type="caution">
    <text evidence="4">The sequence shown here is derived from an EMBL/GenBank/DDBJ whole genome shotgun (WGS) entry which is preliminary data.</text>
</comment>
<evidence type="ECO:0000313" key="4">
    <source>
        <dbReference type="EMBL" id="TMM48917.1"/>
    </source>
</evidence>
<dbReference type="RefSeq" id="WP_138616906.1">
    <property type="nucleotide sequence ID" value="NZ_VCAO01000002.1"/>
</dbReference>
<protein>
    <submittedName>
        <fullName evidence="4">Serine hydrolase</fullName>
    </submittedName>
</protein>
<proteinExistence type="predicted"/>
<dbReference type="InterPro" id="IPR021860">
    <property type="entry name" value="Peptidase_S12_Pab87-rel_C"/>
</dbReference>
<evidence type="ECO:0000313" key="5">
    <source>
        <dbReference type="Proteomes" id="UP000309668"/>
    </source>
</evidence>
<dbReference type="SUPFAM" id="SSF56601">
    <property type="entry name" value="beta-lactamase/transpeptidase-like"/>
    <property type="match status" value="1"/>
</dbReference>
<keyword evidence="4" id="KW-0378">Hydrolase</keyword>
<reference evidence="4 5" key="1">
    <citation type="submission" date="2019-05" db="EMBL/GenBank/DDBJ databases">
        <title>Erythrobacter marisflavi sp. nov., isolated from isolated from water of an estuary environment.</title>
        <authorList>
            <person name="Yoon J.-H."/>
        </authorList>
    </citation>
    <scope>NUCLEOTIDE SEQUENCE [LARGE SCALE GENOMIC DNA]</scope>
    <source>
        <strain evidence="4 5">KEM-5</strain>
    </source>
</reference>
<gene>
    <name evidence="4" type="ORF">FEV51_05935</name>
</gene>
<dbReference type="GO" id="GO:0016787">
    <property type="term" value="F:hydrolase activity"/>
    <property type="evidence" value="ECO:0007669"/>
    <property type="project" value="UniProtKB-KW"/>
</dbReference>
<dbReference type="InterPro" id="IPR001466">
    <property type="entry name" value="Beta-lactam-related"/>
</dbReference>
<dbReference type="InterPro" id="IPR050491">
    <property type="entry name" value="AmpC-like"/>
</dbReference>
<sequence>MKLRIFCTVAMCTLAAPTAQAHDPAPPLTASAPAVTVPDYAGEAQRIADGLHATGMVAAVMVDGNVVYTGALGVEEEGSGRPVTVDTLFPIASISKAFTTTALAILVDRGELDWDDPIRKYIPEFAMYDPWVSEHFTIRDALTHRSGLPLGAGDLLIWPDGDAKADDILRALPHLKPSTGFRDGYAYDNLLYIVAGEVIERVSGKSWASFITDEIFAPVGMTQCAADRSRIAPGRAVVSGHERPAGAVTGKPIDPRTAFSTTWNAAGGIFCTAGDMMVWAKLWFDRGVTADGMRLISEDQARELWKGVTPVGSGRIAESGGSTNLAMYALGWFVRDFEGTPMITHSGGAPGVTSNFILLPQKNIAIFASSNDYMSTPAAWTRQIADVLADGEQDSDVIGGAIAASLEQNKAAKALVANAAAPPKGAAKPTLPLSAYAGVYRDPWYGTVTISETRGKLHIDMSRSEVLDGPLTPFDGDTFAAIWADKTLKADAFVTFTVADGTVTGMTMKAISDITDFSFDFHDLELVRE</sequence>
<feature type="chain" id="PRO_5024465874" evidence="1">
    <location>
        <begin position="22"/>
        <end position="529"/>
    </location>
</feature>
<feature type="signal peptide" evidence="1">
    <location>
        <begin position="1"/>
        <end position="21"/>
    </location>
</feature>